<feature type="domain" description="Glycosyltransferase 2-like" evidence="1">
    <location>
        <begin position="10"/>
        <end position="168"/>
    </location>
</feature>
<dbReference type="Proteomes" id="UP000664601">
    <property type="component" value="Unassembled WGS sequence"/>
</dbReference>
<sequence length="247" mass="28576">MHNNQGLSVSVCMATYNGRAFIEAQLDSILPQLTEQDELVVSDNSSTDGTWELLKAYQENDHRIRLFKNERPGVIGNFEYAISKGQNDLIFLSDQDDVWQPNKVSVMKKYFQGHPNITVIVSDLIIVDNDFQTLIPSYQALRHTKPGFWHNLLRSSYIGAGMAFRKELKDLILPIPSDVPMHDMWIGLLADHTKGVVFIPDQLVYYRRHGLNTTEIKTSASKVQQFQWRWKAWRLVRKRLTENKKNT</sequence>
<keyword evidence="3" id="KW-1185">Reference proteome</keyword>
<comment type="caution">
    <text evidence="2">The sequence shown here is derived from an EMBL/GenBank/DDBJ whole genome shotgun (WGS) entry which is preliminary data.</text>
</comment>
<accession>A0ABS3LF25</accession>
<name>A0ABS3LF25_9ENTE</name>
<evidence type="ECO:0000313" key="3">
    <source>
        <dbReference type="Proteomes" id="UP000664601"/>
    </source>
</evidence>
<gene>
    <name evidence="2" type="ORF">JZO70_18845</name>
</gene>
<evidence type="ECO:0000259" key="1">
    <source>
        <dbReference type="Pfam" id="PF00535"/>
    </source>
</evidence>
<proteinExistence type="predicted"/>
<reference evidence="2 3" key="1">
    <citation type="submission" date="2021-03" db="EMBL/GenBank/DDBJ databases">
        <title>Enterococcal diversity collection.</title>
        <authorList>
            <person name="Gilmore M.S."/>
            <person name="Schwartzman J."/>
            <person name="Van Tyne D."/>
            <person name="Martin M."/>
            <person name="Earl A.M."/>
            <person name="Manson A.L."/>
            <person name="Straub T."/>
            <person name="Salamzade R."/>
            <person name="Saavedra J."/>
            <person name="Lebreton F."/>
            <person name="Prichula J."/>
            <person name="Schaufler K."/>
            <person name="Gaca A."/>
            <person name="Sgardioli B."/>
            <person name="Wagenaar J."/>
            <person name="Strong T."/>
        </authorList>
    </citation>
    <scope>NUCLEOTIDE SEQUENCE [LARGE SCALE GENOMIC DNA]</scope>
    <source>
        <strain evidence="2 3">669A</strain>
    </source>
</reference>
<dbReference type="PANTHER" id="PTHR22916:SF3">
    <property type="entry name" value="UDP-GLCNAC:BETAGAL BETA-1,3-N-ACETYLGLUCOSAMINYLTRANSFERASE-LIKE PROTEIN 1"/>
    <property type="match status" value="1"/>
</dbReference>
<organism evidence="2 3">
    <name type="scientific">Candidatus Enterococcus moelleringii</name>
    <dbReference type="NCBI Taxonomy" id="2815325"/>
    <lineage>
        <taxon>Bacteria</taxon>
        <taxon>Bacillati</taxon>
        <taxon>Bacillota</taxon>
        <taxon>Bacilli</taxon>
        <taxon>Lactobacillales</taxon>
        <taxon>Enterococcaceae</taxon>
        <taxon>Enterococcus</taxon>
    </lineage>
</organism>
<dbReference type="InterPro" id="IPR029044">
    <property type="entry name" value="Nucleotide-diphossugar_trans"/>
</dbReference>
<dbReference type="InterPro" id="IPR001173">
    <property type="entry name" value="Glyco_trans_2-like"/>
</dbReference>
<dbReference type="PANTHER" id="PTHR22916">
    <property type="entry name" value="GLYCOSYLTRANSFERASE"/>
    <property type="match status" value="1"/>
</dbReference>
<dbReference type="Pfam" id="PF00535">
    <property type="entry name" value="Glycos_transf_2"/>
    <property type="match status" value="1"/>
</dbReference>
<dbReference type="RefSeq" id="WP_207675234.1">
    <property type="nucleotide sequence ID" value="NZ_JAFREM010000031.1"/>
</dbReference>
<dbReference type="CDD" id="cd04196">
    <property type="entry name" value="GT_2_like_d"/>
    <property type="match status" value="1"/>
</dbReference>
<dbReference type="Gene3D" id="3.90.550.10">
    <property type="entry name" value="Spore Coat Polysaccharide Biosynthesis Protein SpsA, Chain A"/>
    <property type="match status" value="1"/>
</dbReference>
<evidence type="ECO:0000313" key="2">
    <source>
        <dbReference type="EMBL" id="MBO1308242.1"/>
    </source>
</evidence>
<protein>
    <submittedName>
        <fullName evidence="2">Glycosyltransferase family 2 protein</fullName>
    </submittedName>
</protein>
<dbReference type="SUPFAM" id="SSF53448">
    <property type="entry name" value="Nucleotide-diphospho-sugar transferases"/>
    <property type="match status" value="1"/>
</dbReference>
<dbReference type="EMBL" id="JAFREM010000031">
    <property type="protein sequence ID" value="MBO1308242.1"/>
    <property type="molecule type" value="Genomic_DNA"/>
</dbReference>